<comment type="caution">
    <text evidence="1">The sequence shown here is derived from an EMBL/GenBank/DDBJ whole genome shotgun (WGS) entry which is preliminary data.</text>
</comment>
<evidence type="ECO:0000313" key="1">
    <source>
        <dbReference type="EMBL" id="MBB5741517.1"/>
    </source>
</evidence>
<protein>
    <submittedName>
        <fullName evidence="1">Uncharacterized protein</fullName>
    </submittedName>
</protein>
<keyword evidence="2" id="KW-1185">Reference proteome</keyword>
<dbReference type="AlphaFoldDB" id="A0A7W9C9I8"/>
<dbReference type="Proteomes" id="UP000517712">
    <property type="component" value="Unassembled WGS sequence"/>
</dbReference>
<accession>A0A7W9C9I8</accession>
<evidence type="ECO:0000313" key="2">
    <source>
        <dbReference type="Proteomes" id="UP000517712"/>
    </source>
</evidence>
<sequence length="77" mass="8714">MSAVAYDSTFAVPRGATTVERWSIRLAKVLTRWATERAERRHERRDAMLAAIHAEQAHPTPPLATDHLLAQAGLRRR</sequence>
<gene>
    <name evidence="1" type="ORF">HD600_000014</name>
</gene>
<dbReference type="EMBL" id="JACHMU010000001">
    <property type="protein sequence ID" value="MBB5741517.1"/>
    <property type="molecule type" value="Genomic_DNA"/>
</dbReference>
<name>A0A7W9C9I8_9MICO</name>
<proteinExistence type="predicted"/>
<dbReference type="RefSeq" id="WP_184280701.1">
    <property type="nucleotide sequence ID" value="NZ_BAAAPG010000001.1"/>
</dbReference>
<reference evidence="1 2" key="1">
    <citation type="submission" date="2020-08" db="EMBL/GenBank/DDBJ databases">
        <title>Sequencing the genomes of 1000 actinobacteria strains.</title>
        <authorList>
            <person name="Klenk H.-P."/>
        </authorList>
    </citation>
    <scope>NUCLEOTIDE SEQUENCE [LARGE SCALE GENOMIC DNA]</scope>
    <source>
        <strain evidence="1 2">DSM 24823</strain>
    </source>
</reference>
<organism evidence="1 2">
    <name type="scientific">Microbacterium ginsengiterrae</name>
    <dbReference type="NCBI Taxonomy" id="546115"/>
    <lineage>
        <taxon>Bacteria</taxon>
        <taxon>Bacillati</taxon>
        <taxon>Actinomycetota</taxon>
        <taxon>Actinomycetes</taxon>
        <taxon>Micrococcales</taxon>
        <taxon>Microbacteriaceae</taxon>
        <taxon>Microbacterium</taxon>
    </lineage>
</organism>